<dbReference type="EMBL" id="OV170222">
    <property type="protein sequence ID" value="CAH0721619.1"/>
    <property type="molecule type" value="Genomic_DNA"/>
</dbReference>
<keyword evidence="2" id="KW-1185">Reference proteome</keyword>
<evidence type="ECO:0000313" key="2">
    <source>
        <dbReference type="Proteomes" id="UP000838878"/>
    </source>
</evidence>
<accession>A0A8J9Y8S4</accession>
<protein>
    <submittedName>
        <fullName evidence="1">Uncharacterized protein</fullName>
    </submittedName>
</protein>
<reference evidence="1" key="1">
    <citation type="submission" date="2021-12" db="EMBL/GenBank/DDBJ databases">
        <authorList>
            <person name="Martin H S."/>
        </authorList>
    </citation>
    <scope>NUCLEOTIDE SEQUENCE</scope>
</reference>
<feature type="non-terminal residue" evidence="1">
    <location>
        <position position="275"/>
    </location>
</feature>
<dbReference type="Proteomes" id="UP000838878">
    <property type="component" value="Chromosome 2"/>
</dbReference>
<name>A0A8J9Y8S4_9NEOP</name>
<sequence length="275" mass="30526">MKQSSTEVTDNEVASKLPAVISNNPRELLYAEQVSIENILATKKNQKLLKATITAHTFVQLKPRFPLEITWYPNILSYDVEGLIINHKLRVWNASLRSIYIHCCGLWNERGRLGASWSCYPRTRFLLAPGLAADLCIKATPKDFSPVPSACMAIQLAAAHLRDHVVGTLSACCYLYSATTKACPQIILQMKMTCARDIAKSDKYLNIASDNKRSDCRTAIESAPIPRKLQAPAADAVSNATQIIKDSLIRKTVCESEAYSKCFYAKSTPNTEDLL</sequence>
<proteinExistence type="predicted"/>
<dbReference type="AlphaFoldDB" id="A0A8J9Y8S4"/>
<evidence type="ECO:0000313" key="1">
    <source>
        <dbReference type="EMBL" id="CAH0721619.1"/>
    </source>
</evidence>
<dbReference type="OrthoDB" id="5281227at2759"/>
<gene>
    <name evidence="1" type="ORF">BINO364_LOCUS7696</name>
</gene>
<organism evidence="1 2">
    <name type="scientific">Brenthis ino</name>
    <name type="common">lesser marbled fritillary</name>
    <dbReference type="NCBI Taxonomy" id="405034"/>
    <lineage>
        <taxon>Eukaryota</taxon>
        <taxon>Metazoa</taxon>
        <taxon>Ecdysozoa</taxon>
        <taxon>Arthropoda</taxon>
        <taxon>Hexapoda</taxon>
        <taxon>Insecta</taxon>
        <taxon>Pterygota</taxon>
        <taxon>Neoptera</taxon>
        <taxon>Endopterygota</taxon>
        <taxon>Lepidoptera</taxon>
        <taxon>Glossata</taxon>
        <taxon>Ditrysia</taxon>
        <taxon>Papilionoidea</taxon>
        <taxon>Nymphalidae</taxon>
        <taxon>Heliconiinae</taxon>
        <taxon>Argynnini</taxon>
        <taxon>Brenthis</taxon>
    </lineage>
</organism>